<dbReference type="EMBL" id="HACG01052446">
    <property type="protein sequence ID" value="CEK99317.1"/>
    <property type="molecule type" value="Transcribed_RNA"/>
</dbReference>
<feature type="non-terminal residue" evidence="1">
    <location>
        <position position="1"/>
    </location>
</feature>
<sequence>PSTRRCFDLPAGNSNRMLSENRYDGMKALKKSPQLALSTGESESDSVYKDKSAGLDSSYRQCLISKEVNTAVQ</sequence>
<evidence type="ECO:0000313" key="1">
    <source>
        <dbReference type="EMBL" id="CEK99317.1"/>
    </source>
</evidence>
<reference evidence="1" key="1">
    <citation type="submission" date="2014-12" db="EMBL/GenBank/DDBJ databases">
        <title>Insight into the proteome of Arion vulgaris.</title>
        <authorList>
            <person name="Aradska J."/>
            <person name="Bulat T."/>
            <person name="Smidak R."/>
            <person name="Sarate P."/>
            <person name="Gangsoo J."/>
            <person name="Sialana F."/>
            <person name="Bilban M."/>
            <person name="Lubec G."/>
        </authorList>
    </citation>
    <scope>NUCLEOTIDE SEQUENCE</scope>
    <source>
        <tissue evidence="1">Skin</tissue>
    </source>
</reference>
<organism evidence="1">
    <name type="scientific">Arion vulgaris</name>
    <dbReference type="NCBI Taxonomy" id="1028688"/>
    <lineage>
        <taxon>Eukaryota</taxon>
        <taxon>Metazoa</taxon>
        <taxon>Spiralia</taxon>
        <taxon>Lophotrochozoa</taxon>
        <taxon>Mollusca</taxon>
        <taxon>Gastropoda</taxon>
        <taxon>Heterobranchia</taxon>
        <taxon>Euthyneura</taxon>
        <taxon>Panpulmonata</taxon>
        <taxon>Eupulmonata</taxon>
        <taxon>Stylommatophora</taxon>
        <taxon>Helicina</taxon>
        <taxon>Arionoidea</taxon>
        <taxon>Arionidae</taxon>
        <taxon>Arion</taxon>
    </lineage>
</organism>
<name>A0A0B7C296_9EUPU</name>
<accession>A0A0B7C296</accession>
<proteinExistence type="predicted"/>
<feature type="non-terminal residue" evidence="1">
    <location>
        <position position="73"/>
    </location>
</feature>
<protein>
    <submittedName>
        <fullName evidence="1">Uncharacterized protein</fullName>
    </submittedName>
</protein>
<dbReference type="AlphaFoldDB" id="A0A0B7C296"/>
<gene>
    <name evidence="1" type="primary">ORF220985</name>
</gene>